<keyword evidence="2" id="KW-0812">Transmembrane</keyword>
<dbReference type="Proteomes" id="UP000309676">
    <property type="component" value="Unassembled WGS sequence"/>
</dbReference>
<organism evidence="4 5">
    <name type="scientific">Paenibacillus antri</name>
    <dbReference type="NCBI Taxonomy" id="2582848"/>
    <lineage>
        <taxon>Bacteria</taxon>
        <taxon>Bacillati</taxon>
        <taxon>Bacillota</taxon>
        <taxon>Bacilli</taxon>
        <taxon>Bacillales</taxon>
        <taxon>Paenibacillaceae</taxon>
        <taxon>Paenibacillus</taxon>
    </lineage>
</organism>
<proteinExistence type="predicted"/>
<keyword evidence="2" id="KW-1133">Transmembrane helix</keyword>
<reference evidence="4 5" key="1">
    <citation type="submission" date="2019-05" db="EMBL/GenBank/DDBJ databases">
        <authorList>
            <person name="Narsing Rao M.P."/>
            <person name="Li W.J."/>
        </authorList>
    </citation>
    <scope>NUCLEOTIDE SEQUENCE [LARGE SCALE GENOMIC DNA]</scope>
    <source>
        <strain evidence="4 5">SYSU_K30003</strain>
    </source>
</reference>
<feature type="compositionally biased region" description="Basic and acidic residues" evidence="1">
    <location>
        <begin position="245"/>
        <end position="258"/>
    </location>
</feature>
<accession>A0A5R9GBB5</accession>
<protein>
    <recommendedName>
        <fullName evidence="6">LPXTG cell wall anchor domain-containing protein</fullName>
    </recommendedName>
</protein>
<evidence type="ECO:0000256" key="2">
    <source>
        <dbReference type="SAM" id="Phobius"/>
    </source>
</evidence>
<dbReference type="AlphaFoldDB" id="A0A5R9GBB5"/>
<feature type="compositionally biased region" description="Low complexity" evidence="1">
    <location>
        <begin position="198"/>
        <end position="207"/>
    </location>
</feature>
<feature type="compositionally biased region" description="Basic and acidic residues" evidence="1">
    <location>
        <begin position="218"/>
        <end position="230"/>
    </location>
</feature>
<sequence>MKCSIRSMLLAVALLLLVPQQVGAYSYGDPNQEVIAEAMKEMIAKLPSGAPDWTAVGDIYKVHRPEIESHFGASVATTLDADIQAEDKERFLSNYKALLVLNLARRFEYANKDVKDYSAAKLLLAKAKGTYDVLQPYVADDATDAAVRTAFDEALAALGNPGLFGVGEQPVDPETFKARTDLILSKLKPLFKLQAAAAEQPTAAEPAKPTPAAPAKSEPAKTTEPAKTEPSKTTADSQKPAASEPKAEVEPAKQEEPAKTAGPEEAQPEQEATPTEAQAETEIAPAAVEEAAPEQDAAAATAETTTAAAEPAPEAAGHAPMERQSRTNPMVSVAVIGAVAIAAAGGIVYAKKRKLF</sequence>
<feature type="chain" id="PRO_5024347426" description="LPXTG cell wall anchor domain-containing protein" evidence="3">
    <location>
        <begin position="25"/>
        <end position="356"/>
    </location>
</feature>
<evidence type="ECO:0000313" key="4">
    <source>
        <dbReference type="EMBL" id="TLS51380.1"/>
    </source>
</evidence>
<feature type="compositionally biased region" description="Low complexity" evidence="1">
    <location>
        <begin position="263"/>
        <end position="319"/>
    </location>
</feature>
<feature type="signal peptide" evidence="3">
    <location>
        <begin position="1"/>
        <end position="24"/>
    </location>
</feature>
<evidence type="ECO:0000256" key="1">
    <source>
        <dbReference type="SAM" id="MobiDB-lite"/>
    </source>
</evidence>
<comment type="caution">
    <text evidence="4">The sequence shown here is derived from an EMBL/GenBank/DDBJ whole genome shotgun (WGS) entry which is preliminary data.</text>
</comment>
<gene>
    <name evidence="4" type="ORF">FE782_14805</name>
</gene>
<evidence type="ECO:0008006" key="6">
    <source>
        <dbReference type="Google" id="ProtNLM"/>
    </source>
</evidence>
<name>A0A5R9GBB5_9BACL</name>
<keyword evidence="3" id="KW-0732">Signal</keyword>
<dbReference type="RefSeq" id="WP_138194992.1">
    <property type="nucleotide sequence ID" value="NZ_VCIW01000009.1"/>
</dbReference>
<evidence type="ECO:0000313" key="5">
    <source>
        <dbReference type="Proteomes" id="UP000309676"/>
    </source>
</evidence>
<dbReference type="EMBL" id="VCIW01000009">
    <property type="protein sequence ID" value="TLS51380.1"/>
    <property type="molecule type" value="Genomic_DNA"/>
</dbReference>
<feature type="region of interest" description="Disordered" evidence="1">
    <location>
        <begin position="198"/>
        <end position="325"/>
    </location>
</feature>
<feature type="transmembrane region" description="Helical" evidence="2">
    <location>
        <begin position="330"/>
        <end position="350"/>
    </location>
</feature>
<evidence type="ECO:0000256" key="3">
    <source>
        <dbReference type="SAM" id="SignalP"/>
    </source>
</evidence>
<keyword evidence="5" id="KW-1185">Reference proteome</keyword>
<dbReference type="OrthoDB" id="2111742at2"/>
<keyword evidence="2" id="KW-0472">Membrane</keyword>